<dbReference type="InterPro" id="IPR017972">
    <property type="entry name" value="Cyt_P450_CS"/>
</dbReference>
<comment type="caution">
    <text evidence="11">The sequence shown here is derived from an EMBL/GenBank/DDBJ whole genome shotgun (WGS) entry which is preliminary data.</text>
</comment>
<gene>
    <name evidence="11" type="ORF">BFJ63_vAg14387</name>
</gene>
<reference evidence="11 12" key="1">
    <citation type="submission" date="2016-12" db="EMBL/GenBank/DDBJ databases">
        <title>Draft genome sequence of Fusarium oxysporum causing rot on Narcissus.</title>
        <authorList>
            <person name="Armitage A.D."/>
            <person name="Taylor A."/>
            <person name="Clarkson J.P."/>
            <person name="Harrison R.J."/>
            <person name="Jackson A.C."/>
        </authorList>
    </citation>
    <scope>NUCLEOTIDE SEQUENCE [LARGE SCALE GENOMIC DNA]</scope>
    <source>
        <strain evidence="11 12">N139</strain>
    </source>
</reference>
<dbReference type="GO" id="GO:0004497">
    <property type="term" value="F:monooxygenase activity"/>
    <property type="evidence" value="ECO:0007669"/>
    <property type="project" value="UniProtKB-KW"/>
</dbReference>
<evidence type="ECO:0000256" key="10">
    <source>
        <dbReference type="SAM" id="Phobius"/>
    </source>
</evidence>
<dbReference type="GO" id="GO:0020037">
    <property type="term" value="F:heme binding"/>
    <property type="evidence" value="ECO:0007669"/>
    <property type="project" value="InterPro"/>
</dbReference>
<evidence type="ECO:0000256" key="4">
    <source>
        <dbReference type="ARBA" id="ARBA00022723"/>
    </source>
</evidence>
<dbReference type="EMBL" id="MQTW01000173">
    <property type="protein sequence ID" value="RYC82721.1"/>
    <property type="molecule type" value="Genomic_DNA"/>
</dbReference>
<name>A0A4Q2V6H2_FUSOX</name>
<comment type="cofactor">
    <cofactor evidence="1 8">
        <name>heme</name>
        <dbReference type="ChEBI" id="CHEBI:30413"/>
    </cofactor>
</comment>
<dbReference type="PANTHER" id="PTHR24305:SF237">
    <property type="entry name" value="CYTOCHROME P450 MONOOXYGENASE ATNE-RELATED"/>
    <property type="match status" value="1"/>
</dbReference>
<comment type="similarity">
    <text evidence="2 9">Belongs to the cytochrome P450 family.</text>
</comment>
<keyword evidence="10" id="KW-1133">Transmembrane helix</keyword>
<keyword evidence="10" id="KW-0812">Transmembrane</keyword>
<evidence type="ECO:0008006" key="13">
    <source>
        <dbReference type="Google" id="ProtNLM"/>
    </source>
</evidence>
<accession>A0A4Q2V6H2</accession>
<organism evidence="11 12">
    <name type="scientific">Fusarium oxysporum f. sp. narcissi</name>
    <dbReference type="NCBI Taxonomy" id="451672"/>
    <lineage>
        <taxon>Eukaryota</taxon>
        <taxon>Fungi</taxon>
        <taxon>Dikarya</taxon>
        <taxon>Ascomycota</taxon>
        <taxon>Pezizomycotina</taxon>
        <taxon>Sordariomycetes</taxon>
        <taxon>Hypocreomycetidae</taxon>
        <taxon>Hypocreales</taxon>
        <taxon>Nectriaceae</taxon>
        <taxon>Fusarium</taxon>
        <taxon>Fusarium oxysporum species complex</taxon>
    </lineage>
</organism>
<dbReference type="InterPro" id="IPR036396">
    <property type="entry name" value="Cyt_P450_sf"/>
</dbReference>
<protein>
    <recommendedName>
        <fullName evidence="13">Benzoate 4-monooxygenase cytochrome P450</fullName>
    </recommendedName>
</protein>
<dbReference type="PRINTS" id="PR00385">
    <property type="entry name" value="P450"/>
</dbReference>
<sequence length="473" mass="53566">MFIQYTVKDIFSSQAALLVAALVSSWIISVIVYRLYFHPLSKYPGPFLARISAFPAYYRTKKQNRHIWLWQLQQKYGPAFRISPDSVLINTPTGLKTIFTNKANVKKAEYYKTYPRNIHAMTTWNTIDKTIHARKRRVMNNAFSDKAVRSYEPFIQENIDRWFELVNKEIGKKQWSNSLNMAQWSDHLVFDILGDLCFGKSFGMKEHNSDLRHIPRLMTDFMAFLHPAVDPVTGKGYSKDELFGESESLIIAGSDTTATSIAAGFFYLSRSPQIQEKLAKEITSVFSSAEDIKSGTALYSCQYLRAIIDETLRMSPPVPADLAREVEKGGIVIDGQFIPEGINVSCASYCLHYNPEIYPEPFKFDPERWIVDVKNKSGVSAESVALAQSVFIPFSTGPRGCIGKNLAYLEMSLILARTVYNYKIRPDITSNLGGGSLDAVEGRRTSDQYQLHDVFVSSRDGPMVQLTKRTRSV</sequence>
<evidence type="ECO:0000256" key="9">
    <source>
        <dbReference type="RuleBase" id="RU000461"/>
    </source>
</evidence>
<dbReference type="PANTHER" id="PTHR24305">
    <property type="entry name" value="CYTOCHROME P450"/>
    <property type="match status" value="1"/>
</dbReference>
<evidence type="ECO:0000313" key="11">
    <source>
        <dbReference type="EMBL" id="RYC82721.1"/>
    </source>
</evidence>
<dbReference type="SUPFAM" id="SSF48264">
    <property type="entry name" value="Cytochrome P450"/>
    <property type="match status" value="1"/>
</dbReference>
<dbReference type="PRINTS" id="PR00465">
    <property type="entry name" value="EP450IV"/>
</dbReference>
<dbReference type="GO" id="GO:0016705">
    <property type="term" value="F:oxidoreductase activity, acting on paired donors, with incorporation or reduction of molecular oxygen"/>
    <property type="evidence" value="ECO:0007669"/>
    <property type="project" value="InterPro"/>
</dbReference>
<dbReference type="Pfam" id="PF00067">
    <property type="entry name" value="p450"/>
    <property type="match status" value="2"/>
</dbReference>
<evidence type="ECO:0000256" key="8">
    <source>
        <dbReference type="PIRSR" id="PIRSR602403-1"/>
    </source>
</evidence>
<dbReference type="Proteomes" id="UP000290540">
    <property type="component" value="Unassembled WGS sequence"/>
</dbReference>
<dbReference type="GO" id="GO:0005506">
    <property type="term" value="F:iron ion binding"/>
    <property type="evidence" value="ECO:0007669"/>
    <property type="project" value="InterPro"/>
</dbReference>
<dbReference type="InterPro" id="IPR001128">
    <property type="entry name" value="Cyt_P450"/>
</dbReference>
<keyword evidence="3 8" id="KW-0349">Heme</keyword>
<evidence type="ECO:0000256" key="6">
    <source>
        <dbReference type="ARBA" id="ARBA00023004"/>
    </source>
</evidence>
<evidence type="ECO:0000256" key="3">
    <source>
        <dbReference type="ARBA" id="ARBA00022617"/>
    </source>
</evidence>
<evidence type="ECO:0000313" key="12">
    <source>
        <dbReference type="Proteomes" id="UP000290540"/>
    </source>
</evidence>
<keyword evidence="6 8" id="KW-0408">Iron</keyword>
<dbReference type="AlphaFoldDB" id="A0A4Q2V6H2"/>
<dbReference type="InterPro" id="IPR050121">
    <property type="entry name" value="Cytochrome_P450_monoxygenase"/>
</dbReference>
<feature type="transmembrane region" description="Helical" evidence="10">
    <location>
        <begin position="15"/>
        <end position="36"/>
    </location>
</feature>
<keyword evidence="10" id="KW-0472">Membrane</keyword>
<evidence type="ECO:0000256" key="7">
    <source>
        <dbReference type="ARBA" id="ARBA00023033"/>
    </source>
</evidence>
<keyword evidence="5 9" id="KW-0560">Oxidoreductase</keyword>
<dbReference type="Gene3D" id="1.10.630.10">
    <property type="entry name" value="Cytochrome P450"/>
    <property type="match status" value="2"/>
</dbReference>
<proteinExistence type="inferred from homology"/>
<dbReference type="InterPro" id="IPR002403">
    <property type="entry name" value="Cyt_P450_E_grp-IV"/>
</dbReference>
<dbReference type="PROSITE" id="PS00086">
    <property type="entry name" value="CYTOCHROME_P450"/>
    <property type="match status" value="1"/>
</dbReference>
<evidence type="ECO:0000256" key="1">
    <source>
        <dbReference type="ARBA" id="ARBA00001971"/>
    </source>
</evidence>
<keyword evidence="4 8" id="KW-0479">Metal-binding</keyword>
<evidence type="ECO:0000256" key="5">
    <source>
        <dbReference type="ARBA" id="ARBA00023002"/>
    </source>
</evidence>
<evidence type="ECO:0000256" key="2">
    <source>
        <dbReference type="ARBA" id="ARBA00010617"/>
    </source>
</evidence>
<feature type="binding site" description="axial binding residue" evidence="8">
    <location>
        <position position="401"/>
    </location>
    <ligand>
        <name>heme</name>
        <dbReference type="ChEBI" id="CHEBI:30413"/>
    </ligand>
    <ligandPart>
        <name>Fe</name>
        <dbReference type="ChEBI" id="CHEBI:18248"/>
    </ligandPart>
</feature>
<keyword evidence="7 9" id="KW-0503">Monooxygenase</keyword>
<dbReference type="CDD" id="cd11061">
    <property type="entry name" value="CYP67-like"/>
    <property type="match status" value="1"/>
</dbReference>